<keyword evidence="2" id="KW-0472">Membrane</keyword>
<reference evidence="3" key="1">
    <citation type="submission" date="2021-04" db="EMBL/GenBank/DDBJ databases">
        <title>Genomes of microviruses identified in yellow-bellied marmot fecal samples.</title>
        <authorList>
            <person name="Varsani A."/>
            <person name="Kraberger S."/>
            <person name="Chatterjee A."/>
            <person name="Richet C."/>
            <person name="Fontenele R.S."/>
            <person name="Schmidlin K."/>
            <person name="Blumstein D.T."/>
        </authorList>
    </citation>
    <scope>NUCLEOTIDE SEQUENCE</scope>
    <source>
        <strain evidence="3">Mar7</strain>
    </source>
</reference>
<keyword evidence="2" id="KW-0812">Transmembrane</keyword>
<evidence type="ECO:0000256" key="2">
    <source>
        <dbReference type="SAM" id="Phobius"/>
    </source>
</evidence>
<keyword evidence="1" id="KW-0175">Coiled coil</keyword>
<organism evidence="3">
    <name type="scientific">Microvirus mar7</name>
    <dbReference type="NCBI Taxonomy" id="2851203"/>
    <lineage>
        <taxon>Viruses</taxon>
        <taxon>Monodnaviria</taxon>
        <taxon>Sangervirae</taxon>
        <taxon>Phixviricota</taxon>
        <taxon>Malgrandaviricetes</taxon>
        <taxon>Petitvirales</taxon>
        <taxon>Microviridae</taxon>
    </lineage>
</organism>
<protein>
    <submittedName>
        <fullName evidence="3">Uncharacterized protein</fullName>
    </submittedName>
</protein>
<proteinExistence type="predicted"/>
<evidence type="ECO:0000256" key="1">
    <source>
        <dbReference type="SAM" id="Coils"/>
    </source>
</evidence>
<name>A0A8F5MKF7_9VIRU</name>
<sequence length="208" mass="23685">MEWILENWQAVVIAGTAALSSLIGFLTFFRTKSLRKSVDAVSTVFAALTTTEKELAMKYKTLQDNEKTREAAAQTFSPYRDKFILNPDNNELEKLPTPENLQEIIDSYLECALERALEKFLPKNVVESEEVADDYTAHVADLASFADAMDVAEEYRERLGLPDSYSMAQIYEAVDKEAKQLKLKLDSLTQKKKVQEDSENEDKKKKIE</sequence>
<dbReference type="EMBL" id="MZ089753">
    <property type="protein sequence ID" value="QXN75022.1"/>
    <property type="molecule type" value="Genomic_DNA"/>
</dbReference>
<accession>A0A8F5MKF7</accession>
<keyword evidence="2" id="KW-1133">Transmembrane helix</keyword>
<evidence type="ECO:0000313" key="3">
    <source>
        <dbReference type="EMBL" id="QXN75022.1"/>
    </source>
</evidence>
<feature type="transmembrane region" description="Helical" evidence="2">
    <location>
        <begin position="12"/>
        <end position="29"/>
    </location>
</feature>
<feature type="coiled-coil region" evidence="1">
    <location>
        <begin position="171"/>
        <end position="198"/>
    </location>
</feature>